<proteinExistence type="predicted"/>
<dbReference type="AlphaFoldDB" id="A0A7C4BBM8"/>
<organism evidence="1">
    <name type="scientific">Ignisphaera aggregans</name>
    <dbReference type="NCBI Taxonomy" id="334771"/>
    <lineage>
        <taxon>Archaea</taxon>
        <taxon>Thermoproteota</taxon>
        <taxon>Thermoprotei</taxon>
        <taxon>Desulfurococcales</taxon>
        <taxon>Desulfurococcaceae</taxon>
        <taxon>Ignisphaera</taxon>
    </lineage>
</organism>
<comment type="caution">
    <text evidence="1">The sequence shown here is derived from an EMBL/GenBank/DDBJ whole genome shotgun (WGS) entry which is preliminary data.</text>
</comment>
<evidence type="ECO:0000313" key="1">
    <source>
        <dbReference type="EMBL" id="HGI87433.1"/>
    </source>
</evidence>
<reference evidence="1" key="1">
    <citation type="journal article" date="2020" name="mSystems">
        <title>Genome- and Community-Level Interaction Insights into Carbon Utilization and Element Cycling Functions of Hydrothermarchaeota in Hydrothermal Sediment.</title>
        <authorList>
            <person name="Zhou Z."/>
            <person name="Liu Y."/>
            <person name="Xu W."/>
            <person name="Pan J."/>
            <person name="Luo Z.H."/>
            <person name="Li M."/>
        </authorList>
    </citation>
    <scope>NUCLEOTIDE SEQUENCE [LARGE SCALE GENOMIC DNA]</scope>
    <source>
        <strain evidence="1">SpSt-732</strain>
    </source>
</reference>
<gene>
    <name evidence="1" type="ORF">ENV14_03460</name>
</gene>
<sequence length="328" mass="37479">MWFANAALTYFSYINIYRGLVDPRLIRGSYEQTCNEAQAEGDRDELKELISKPLQEAVNELCEIAQSIKTLSIERLEWYFAPEFGEFVKPLIPFKDKGRESESRRKVYGVSTDVVNLAVIGAYKTYVYKVRVTSGVEYGFVYLDVPEPPLLDFKKLEDRAISVVRAVYYGNGSKIALYTGVASVLALTAGSKLESIQPFVLHFIRLIKEKGKKVRIVGFDYIDVTILARAIHRLGISRALYILLQLYPTEKTQKNVEGCKQFRHFLEELSKSLMMYSELNDVGHLYHILRSVIHDGKINSDIEKCLSGMGVKESWSELRNGLFNIRFT</sequence>
<name>A0A7C4BBM8_9CREN</name>
<dbReference type="EMBL" id="DTFF01000031">
    <property type="protein sequence ID" value="HGI87433.1"/>
    <property type="molecule type" value="Genomic_DNA"/>
</dbReference>
<protein>
    <submittedName>
        <fullName evidence="1">Uncharacterized protein</fullName>
    </submittedName>
</protein>
<accession>A0A7C4BBM8</accession>